<sequence length="610" mass="69158">MAPRSLPTSKKRKLTGEGSTSLDATATVKKLEEQLIAAVSNKSSLNPLADLLDIARTTADAQILSKAIYALYRVFVVVISNGLLLNVAGNDETKAVRAWLQEKLRAYVGLLTGLLKDVESLLKTSSLKILLSLQKHLSTSVSKAPGSSTGTRPQFYVAHFRQIVNGLLLCPPSPRLDPEVRDAFMETWLSECDDIRWFFLRESAGLLATYSRKDHPHVPDNLLSLLERLTTFPTDQPELNKWWVEELGARPPKPKNRKGTEEEDEDEDEKGPDAEEEDDTADDWRKFFDDQDKDKDAEAKTVSARLHKLSVHQSLHSLASHRAVFTRTWLALLPLLSSDSEESKNLVTRALNVLHRGVIPHLTRAVLVMDWVASCVDYGGTVGLLALNALFILMKEYNLDYPSFYTRLYSFLDRDVLHLKHRARFFRMTELFLSSTHLPVNLLASFVKRLARLSLSAPPAAIVMTIPLTYNILKKHPALMVMIHRGGDIYETAEDPFDFNEPNPTLSNAIDSSLWELHTHREHYHSAVSTLAKIFEEAFTKPNYALEDFLDHTYTTLYETESKRKVKKEPAFVFELQLNQWFPPARLDSAEYEESVLPQADKLTELWTFS</sequence>
<evidence type="ECO:0000313" key="8">
    <source>
        <dbReference type="Proteomes" id="UP000053257"/>
    </source>
</evidence>
<dbReference type="InterPro" id="IPR027193">
    <property type="entry name" value="Noc4"/>
</dbReference>
<dbReference type="PANTHER" id="PTHR12455">
    <property type="entry name" value="NUCLEOLAR COMPLEX PROTEIN 4"/>
    <property type="match status" value="1"/>
</dbReference>
<dbReference type="Pfam" id="PF03914">
    <property type="entry name" value="CBF"/>
    <property type="match status" value="1"/>
</dbReference>
<dbReference type="InterPro" id="IPR016024">
    <property type="entry name" value="ARM-type_fold"/>
</dbReference>
<reference evidence="7 8" key="1">
    <citation type="journal article" date="2014" name="PLoS Genet.">
        <title>Analysis of the Phlebiopsis gigantea genome, transcriptome and secretome provides insight into its pioneer colonization strategies of wood.</title>
        <authorList>
            <person name="Hori C."/>
            <person name="Ishida T."/>
            <person name="Igarashi K."/>
            <person name="Samejima M."/>
            <person name="Suzuki H."/>
            <person name="Master E."/>
            <person name="Ferreira P."/>
            <person name="Ruiz-Duenas F.J."/>
            <person name="Held B."/>
            <person name="Canessa P."/>
            <person name="Larrondo L.F."/>
            <person name="Schmoll M."/>
            <person name="Druzhinina I.S."/>
            <person name="Kubicek C.P."/>
            <person name="Gaskell J.A."/>
            <person name="Kersten P."/>
            <person name="St John F."/>
            <person name="Glasner J."/>
            <person name="Sabat G."/>
            <person name="Splinter BonDurant S."/>
            <person name="Syed K."/>
            <person name="Yadav J."/>
            <person name="Mgbeahuruike A.C."/>
            <person name="Kovalchuk A."/>
            <person name="Asiegbu F.O."/>
            <person name="Lackner G."/>
            <person name="Hoffmeister D."/>
            <person name="Rencoret J."/>
            <person name="Gutierrez A."/>
            <person name="Sun H."/>
            <person name="Lindquist E."/>
            <person name="Barry K."/>
            <person name="Riley R."/>
            <person name="Grigoriev I.V."/>
            <person name="Henrissat B."/>
            <person name="Kues U."/>
            <person name="Berka R.M."/>
            <person name="Martinez A.T."/>
            <person name="Covert S.F."/>
            <person name="Blanchette R.A."/>
            <person name="Cullen D."/>
        </authorList>
    </citation>
    <scope>NUCLEOTIDE SEQUENCE [LARGE SCALE GENOMIC DNA]</scope>
    <source>
        <strain evidence="7 8">11061_1 CR5-6</strain>
    </source>
</reference>
<dbReference type="EMBL" id="KN840459">
    <property type="protein sequence ID" value="KIP10003.1"/>
    <property type="molecule type" value="Genomic_DNA"/>
</dbReference>
<dbReference type="Proteomes" id="UP000053257">
    <property type="component" value="Unassembled WGS sequence"/>
</dbReference>
<dbReference type="GO" id="GO:0042254">
    <property type="term" value="P:ribosome biogenesis"/>
    <property type="evidence" value="ECO:0007669"/>
    <property type="project" value="InterPro"/>
</dbReference>
<proteinExistence type="inferred from homology"/>
<feature type="region of interest" description="Disordered" evidence="5">
    <location>
        <begin position="243"/>
        <end position="284"/>
    </location>
</feature>
<organism evidence="7 8">
    <name type="scientific">Phlebiopsis gigantea (strain 11061_1 CR5-6)</name>
    <name type="common">White-rot fungus</name>
    <name type="synonym">Peniophora gigantea</name>
    <dbReference type="NCBI Taxonomy" id="745531"/>
    <lineage>
        <taxon>Eukaryota</taxon>
        <taxon>Fungi</taxon>
        <taxon>Dikarya</taxon>
        <taxon>Basidiomycota</taxon>
        <taxon>Agaricomycotina</taxon>
        <taxon>Agaricomycetes</taxon>
        <taxon>Polyporales</taxon>
        <taxon>Phanerochaetaceae</taxon>
        <taxon>Phlebiopsis</taxon>
    </lineage>
</organism>
<name>A0A0C3PRS2_PHLG1</name>
<dbReference type="HOGENOM" id="CLU_015945_1_0_1"/>
<dbReference type="InterPro" id="IPR005612">
    <property type="entry name" value="CCAAT-binding_factor"/>
</dbReference>
<comment type="similarity">
    <text evidence="2">Belongs to the CBF/MAK21 family.</text>
</comment>
<dbReference type="STRING" id="745531.A0A0C3PRS2"/>
<keyword evidence="3" id="KW-0812">Transmembrane</keyword>
<dbReference type="AlphaFoldDB" id="A0A0C3PRS2"/>
<dbReference type="GO" id="GO:0031965">
    <property type="term" value="C:nuclear membrane"/>
    <property type="evidence" value="ECO:0007669"/>
    <property type="project" value="UniProtKB-SubCell"/>
</dbReference>
<accession>A0A0C3PRS2</accession>
<evidence type="ECO:0000259" key="6">
    <source>
        <dbReference type="Pfam" id="PF03914"/>
    </source>
</evidence>
<gene>
    <name evidence="7" type="ORF">PHLGIDRAFT_28693</name>
</gene>
<dbReference type="PANTHER" id="PTHR12455:SF0">
    <property type="entry name" value="NUCLEOLAR COMPLEX PROTEIN 4 HOMOLOG"/>
    <property type="match status" value="1"/>
</dbReference>
<evidence type="ECO:0000256" key="3">
    <source>
        <dbReference type="ARBA" id="ARBA00022692"/>
    </source>
</evidence>
<evidence type="ECO:0000256" key="5">
    <source>
        <dbReference type="SAM" id="MobiDB-lite"/>
    </source>
</evidence>
<evidence type="ECO:0000313" key="7">
    <source>
        <dbReference type="EMBL" id="KIP10003.1"/>
    </source>
</evidence>
<keyword evidence="4" id="KW-0472">Membrane</keyword>
<evidence type="ECO:0000256" key="2">
    <source>
        <dbReference type="ARBA" id="ARBA00007797"/>
    </source>
</evidence>
<dbReference type="OrthoDB" id="10263185at2759"/>
<keyword evidence="4" id="KW-1133">Transmembrane helix</keyword>
<evidence type="ECO:0000256" key="1">
    <source>
        <dbReference type="ARBA" id="ARBA00004232"/>
    </source>
</evidence>
<keyword evidence="8" id="KW-1185">Reference proteome</keyword>
<protein>
    <recommendedName>
        <fullName evidence="6">CCAAT-binding factor domain-containing protein</fullName>
    </recommendedName>
</protein>
<feature type="domain" description="CCAAT-binding factor" evidence="6">
    <location>
        <begin position="384"/>
        <end position="532"/>
    </location>
</feature>
<dbReference type="GO" id="GO:0032040">
    <property type="term" value="C:small-subunit processome"/>
    <property type="evidence" value="ECO:0007669"/>
    <property type="project" value="TreeGrafter"/>
</dbReference>
<dbReference type="GO" id="GO:0030692">
    <property type="term" value="C:Noc4p-Nop14p complex"/>
    <property type="evidence" value="ECO:0007669"/>
    <property type="project" value="TreeGrafter"/>
</dbReference>
<dbReference type="SUPFAM" id="SSF48371">
    <property type="entry name" value="ARM repeat"/>
    <property type="match status" value="1"/>
</dbReference>
<comment type="subcellular location">
    <subcellularLocation>
        <location evidence="1">Nucleus membrane</location>
        <topology evidence="1">Multi-pass membrane protein</topology>
    </subcellularLocation>
</comment>
<evidence type="ECO:0000256" key="4">
    <source>
        <dbReference type="ARBA" id="ARBA00022989"/>
    </source>
</evidence>
<feature type="compositionally biased region" description="Acidic residues" evidence="5">
    <location>
        <begin position="261"/>
        <end position="281"/>
    </location>
</feature>